<evidence type="ECO:0000256" key="9">
    <source>
        <dbReference type="ARBA" id="ARBA00023065"/>
    </source>
</evidence>
<feature type="domain" description="Soluble ligand binding" evidence="17">
    <location>
        <begin position="321"/>
        <end position="368"/>
    </location>
</feature>
<accession>A0A445MYT5</accession>
<dbReference type="Pfam" id="PF10531">
    <property type="entry name" value="SLBB"/>
    <property type="match status" value="5"/>
</dbReference>
<evidence type="ECO:0000256" key="7">
    <source>
        <dbReference type="ARBA" id="ARBA00022729"/>
    </source>
</evidence>
<dbReference type="GO" id="GO:0006811">
    <property type="term" value="P:monoatomic ion transport"/>
    <property type="evidence" value="ECO:0007669"/>
    <property type="project" value="UniProtKB-KW"/>
</dbReference>
<evidence type="ECO:0000256" key="14">
    <source>
        <dbReference type="ARBA" id="ARBA00023288"/>
    </source>
</evidence>
<keyword evidence="13" id="KW-0998">Cell outer membrane</keyword>
<evidence type="ECO:0000256" key="13">
    <source>
        <dbReference type="ARBA" id="ARBA00023237"/>
    </source>
</evidence>
<dbReference type="PANTHER" id="PTHR33619">
    <property type="entry name" value="POLYSACCHARIDE EXPORT PROTEIN GFCE-RELATED"/>
    <property type="match status" value="1"/>
</dbReference>
<evidence type="ECO:0000256" key="3">
    <source>
        <dbReference type="ARBA" id="ARBA00022448"/>
    </source>
</evidence>
<dbReference type="AlphaFoldDB" id="A0A445MYT5"/>
<dbReference type="InterPro" id="IPR049712">
    <property type="entry name" value="Poly_export"/>
</dbReference>
<name>A0A445MYT5_9BACT</name>
<feature type="domain" description="Polysaccharide export protein N-terminal" evidence="16">
    <location>
        <begin position="156"/>
        <end position="230"/>
    </location>
</feature>
<dbReference type="Pfam" id="PF02563">
    <property type="entry name" value="Poly_export"/>
    <property type="match status" value="1"/>
</dbReference>
<dbReference type="Gene3D" id="3.10.560.10">
    <property type="entry name" value="Outer membrane lipoprotein wza domain like"/>
    <property type="match status" value="6"/>
</dbReference>
<keyword evidence="8" id="KW-0625">Polysaccharide transport</keyword>
<feature type="domain" description="Soluble ligand binding" evidence="17">
    <location>
        <begin position="742"/>
        <end position="792"/>
    </location>
</feature>
<feature type="domain" description="Soluble ligand binding" evidence="17">
    <location>
        <begin position="600"/>
        <end position="635"/>
    </location>
</feature>
<evidence type="ECO:0000256" key="1">
    <source>
        <dbReference type="ARBA" id="ARBA00004571"/>
    </source>
</evidence>
<keyword evidence="6" id="KW-0812">Transmembrane</keyword>
<dbReference type="Pfam" id="PF22461">
    <property type="entry name" value="SLBB_2"/>
    <property type="match status" value="1"/>
</dbReference>
<keyword evidence="9" id="KW-0406">Ion transport</keyword>
<dbReference type="GO" id="GO:0009279">
    <property type="term" value="C:cell outer membrane"/>
    <property type="evidence" value="ECO:0007669"/>
    <property type="project" value="UniProtKB-SubCell"/>
</dbReference>
<evidence type="ECO:0000259" key="17">
    <source>
        <dbReference type="Pfam" id="PF10531"/>
    </source>
</evidence>
<keyword evidence="3" id="KW-0813">Transport</keyword>
<evidence type="ECO:0000256" key="15">
    <source>
        <dbReference type="SAM" id="MobiDB-lite"/>
    </source>
</evidence>
<sequence>MKKEIFLVMITALLMSLAFCVPKMYAFSGEEDELYKEFQSLDEAKKREIINKIRAERGEPSGAQQVSSRPAGTEAKPHQTPTGTEQVPPVSGGIEGKPYQAVPQPPKGPVKEAELPSNIENILSGQFPVGIMRDLRQYGYDFFNNGAAFTQPANVPVGDDYIIGPGDQFTINLWGKTENAYDVTVSRDGTIVVPRLGGINVSGLTFLELKNLLQNKFKEYYPDFNMSVTMGNLRTIEVFIVGEANKPATYSLNSLSTVVTALYAAGGPSKNGSLRDIRVFRNGRLIANLDLYEFFINGMKDNDIRLQTGDTIFIPVVESAVGVAGSVRRPAIYEMIGEQSIGEVIELAGGLLPTGELQNVVVERIEGNQRREIKSFNLDPSSSGTNMNLNLPLKNFDVIKIYPIHGEIRHVVYLEGHVKYPREYELRPGMRILDIITSFNSLLPEPYLPQAEIIRLVPPDNHPEIVPFNLGALMSGQGDQNLPLQDQDRIIIYDKWQKKERPRVTINGEVRAPGTYMLCKGMTVKDLIFQAGNLTDDAYLEKATLSRVTPESTGTGNREYDFSPKKAMSGHAPDNLVLEKDDSVMIRTIPQYRQALERKIYLEGEILFPGEYSFSEGDRLAGVIEKAGGLTKRAYPFGASFYRESVKKVQEKQLQDYVSRLEEEILTMSSQEAGLQDMDKDEAAAFAKGLETKKQLLKKLKEAKVTGRMVISLPEILADPSSRENLELMAGDRLVVNERPDVVNVMGEVYNPTAILVAENRPVKYYLNQVGGITSTGDKANTYVVKADGTVISKRQESFFGMATWDSSRHWWALGFESVRLDPGDTIIVPKEVEKSPWMKTTRDFTQILYQIAVGAGVIVAAY</sequence>
<evidence type="ECO:0000256" key="11">
    <source>
        <dbReference type="ARBA" id="ARBA00023136"/>
    </source>
</evidence>
<keyword evidence="5" id="KW-0762">Sugar transport</keyword>
<evidence type="ECO:0000259" key="16">
    <source>
        <dbReference type="Pfam" id="PF02563"/>
    </source>
</evidence>
<dbReference type="InterPro" id="IPR019554">
    <property type="entry name" value="Soluble_ligand-bd"/>
</dbReference>
<feature type="domain" description="Soluble ligand binding" evidence="17">
    <location>
        <begin position="503"/>
        <end position="550"/>
    </location>
</feature>
<evidence type="ECO:0000256" key="6">
    <source>
        <dbReference type="ARBA" id="ARBA00022692"/>
    </source>
</evidence>
<organism evidence="19">
    <name type="scientific">uncultured Desulfobacterium sp</name>
    <dbReference type="NCBI Taxonomy" id="201089"/>
    <lineage>
        <taxon>Bacteria</taxon>
        <taxon>Pseudomonadati</taxon>
        <taxon>Thermodesulfobacteriota</taxon>
        <taxon>Desulfobacteria</taxon>
        <taxon>Desulfobacterales</taxon>
        <taxon>Desulfobacteriaceae</taxon>
        <taxon>Desulfobacterium</taxon>
        <taxon>environmental samples</taxon>
    </lineage>
</organism>
<dbReference type="Gene3D" id="3.30.1950.10">
    <property type="entry name" value="wza like domain"/>
    <property type="match status" value="1"/>
</dbReference>
<evidence type="ECO:0000313" key="19">
    <source>
        <dbReference type="EMBL" id="SPD74583.1"/>
    </source>
</evidence>
<reference evidence="19" key="1">
    <citation type="submission" date="2018-01" db="EMBL/GenBank/DDBJ databases">
        <authorList>
            <person name="Regsiter A."/>
            <person name="William W."/>
        </authorList>
    </citation>
    <scope>NUCLEOTIDE SEQUENCE</scope>
    <source>
        <strain evidence="19">TRIP AH-1</strain>
    </source>
</reference>
<dbReference type="InterPro" id="IPR054765">
    <property type="entry name" value="SLBB_dom"/>
</dbReference>
<dbReference type="GO" id="GO:0015288">
    <property type="term" value="F:porin activity"/>
    <property type="evidence" value="ECO:0007669"/>
    <property type="project" value="UniProtKB-KW"/>
</dbReference>
<comment type="similarity">
    <text evidence="2">Belongs to the BexD/CtrA/VexA family.</text>
</comment>
<feature type="region of interest" description="Disordered" evidence="15">
    <location>
        <begin position="54"/>
        <end position="113"/>
    </location>
</feature>
<dbReference type="EMBL" id="OJIN01000165">
    <property type="protein sequence ID" value="SPD74583.1"/>
    <property type="molecule type" value="Genomic_DNA"/>
</dbReference>
<protein>
    <submittedName>
        <fullName evidence="19">Periplasmic polysaccharide biosynthesis/export protein</fullName>
    </submittedName>
</protein>
<feature type="domain" description="SLBB" evidence="18">
    <location>
        <begin position="238"/>
        <end position="314"/>
    </location>
</feature>
<keyword evidence="7" id="KW-0732">Signal</keyword>
<evidence type="ECO:0000256" key="12">
    <source>
        <dbReference type="ARBA" id="ARBA00023139"/>
    </source>
</evidence>
<evidence type="ECO:0000256" key="8">
    <source>
        <dbReference type="ARBA" id="ARBA00023047"/>
    </source>
</evidence>
<keyword evidence="4" id="KW-1134">Transmembrane beta strand</keyword>
<evidence type="ECO:0000259" key="18">
    <source>
        <dbReference type="Pfam" id="PF22461"/>
    </source>
</evidence>
<evidence type="ECO:0000256" key="5">
    <source>
        <dbReference type="ARBA" id="ARBA00022597"/>
    </source>
</evidence>
<evidence type="ECO:0000256" key="10">
    <source>
        <dbReference type="ARBA" id="ARBA00023114"/>
    </source>
</evidence>
<keyword evidence="11" id="KW-0472">Membrane</keyword>
<keyword evidence="10" id="KW-0626">Porin</keyword>
<keyword evidence="12" id="KW-0564">Palmitate</keyword>
<evidence type="ECO:0000256" key="2">
    <source>
        <dbReference type="ARBA" id="ARBA00009450"/>
    </source>
</evidence>
<keyword evidence="14" id="KW-0449">Lipoprotein</keyword>
<dbReference type="InterPro" id="IPR003715">
    <property type="entry name" value="Poly_export_N"/>
</dbReference>
<dbReference type="PANTHER" id="PTHR33619:SF3">
    <property type="entry name" value="POLYSACCHARIDE EXPORT PROTEIN GFCE-RELATED"/>
    <property type="match status" value="1"/>
</dbReference>
<evidence type="ECO:0000256" key="4">
    <source>
        <dbReference type="ARBA" id="ARBA00022452"/>
    </source>
</evidence>
<dbReference type="GO" id="GO:0015159">
    <property type="term" value="F:polysaccharide transmembrane transporter activity"/>
    <property type="evidence" value="ECO:0007669"/>
    <property type="project" value="InterPro"/>
</dbReference>
<comment type="subcellular location">
    <subcellularLocation>
        <location evidence="1">Cell outer membrane</location>
        <topology evidence="1">Multi-pass membrane protein</topology>
    </subcellularLocation>
</comment>
<proteinExistence type="inferred from homology"/>
<feature type="domain" description="Soluble ligand binding" evidence="17">
    <location>
        <begin position="411"/>
        <end position="437"/>
    </location>
</feature>
<dbReference type="GO" id="GO:0046930">
    <property type="term" value="C:pore complex"/>
    <property type="evidence" value="ECO:0007669"/>
    <property type="project" value="UniProtKB-KW"/>
</dbReference>
<gene>
    <name evidence="19" type="ORF">PITCH_A250012</name>
</gene>